<sequence length="138" mass="14632">ELELIYTVAKLTDKLEKPYRGIITLKDSVNTQGALDAGFDVDAEEIIEAVKAGQIKGLLIVGEDVDGLDVKPEYLAVMDIFDTVNTEAADLVIPMASLAESCGTITRTDNTTGTVNPAIASKTGMDNVEVLDGVLGFL</sequence>
<dbReference type="STRING" id="1121476.SAMN02745751_02927"/>
<evidence type="ECO:0000313" key="2">
    <source>
        <dbReference type="EMBL" id="SHJ59492.1"/>
    </source>
</evidence>
<evidence type="ECO:0000313" key="3">
    <source>
        <dbReference type="EMBL" id="SHJ71535.1"/>
    </source>
</evidence>
<dbReference type="Pfam" id="PF00384">
    <property type="entry name" value="Molybdopterin"/>
    <property type="match status" value="1"/>
</dbReference>
<evidence type="ECO:0000313" key="4">
    <source>
        <dbReference type="Proteomes" id="UP000184052"/>
    </source>
</evidence>
<dbReference type="AlphaFoldDB" id="A0A1M6LK65"/>
<evidence type="ECO:0000259" key="1">
    <source>
        <dbReference type="Pfam" id="PF00384"/>
    </source>
</evidence>
<dbReference type="SUPFAM" id="SSF53706">
    <property type="entry name" value="Formate dehydrogenase/DMSO reductase, domains 1-3"/>
    <property type="match status" value="1"/>
</dbReference>
<reference evidence="3 4" key="1">
    <citation type="submission" date="2016-11" db="EMBL/GenBank/DDBJ databases">
        <authorList>
            <person name="Jaros S."/>
            <person name="Januszkiewicz K."/>
            <person name="Wedrychowicz H."/>
        </authorList>
    </citation>
    <scope>NUCLEOTIDE SEQUENCE [LARGE SCALE GENOMIC DNA]</scope>
    <source>
        <strain evidence="3 4">DSM 17477</strain>
    </source>
</reference>
<dbReference type="GO" id="GO:0016491">
    <property type="term" value="F:oxidoreductase activity"/>
    <property type="evidence" value="ECO:0007669"/>
    <property type="project" value="InterPro"/>
</dbReference>
<dbReference type="Gene3D" id="3.40.50.740">
    <property type="match status" value="1"/>
</dbReference>
<dbReference type="EMBL" id="FQZL01000032">
    <property type="protein sequence ID" value="SHJ71535.1"/>
    <property type="molecule type" value="Genomic_DNA"/>
</dbReference>
<feature type="non-terminal residue" evidence="3">
    <location>
        <position position="1"/>
    </location>
</feature>
<dbReference type="RefSeq" id="WP_342747114.1">
    <property type="nucleotide sequence ID" value="NZ_FQZL01000026.1"/>
</dbReference>
<organism evidence="3 4">
    <name type="scientific">Dethiosulfatibacter aminovorans DSM 17477</name>
    <dbReference type="NCBI Taxonomy" id="1121476"/>
    <lineage>
        <taxon>Bacteria</taxon>
        <taxon>Bacillati</taxon>
        <taxon>Bacillota</taxon>
        <taxon>Tissierellia</taxon>
        <taxon>Dethiosulfatibacter</taxon>
    </lineage>
</organism>
<accession>A0A1M6LK65</accession>
<feature type="domain" description="Molybdopterin oxidoreductase" evidence="1">
    <location>
        <begin position="4"/>
        <end position="119"/>
    </location>
</feature>
<keyword evidence="4" id="KW-1185">Reference proteome</keyword>
<proteinExistence type="predicted"/>
<protein>
    <submittedName>
        <fullName evidence="3">Formate dehydrogenase major subunit/NADH-quinone oxidoreductase subunit G</fullName>
    </submittedName>
</protein>
<name>A0A1M6LK65_9FIRM</name>
<gene>
    <name evidence="2" type="ORF">SAMN02745751_02927</name>
    <name evidence="3" type="ORF">SAMN02745751_03207</name>
</gene>
<dbReference type="InterPro" id="IPR006656">
    <property type="entry name" value="Mopterin_OxRdtase"/>
</dbReference>
<dbReference type="EMBL" id="FQZL01000026">
    <property type="protein sequence ID" value="SHJ59492.1"/>
    <property type="molecule type" value="Genomic_DNA"/>
</dbReference>
<dbReference type="Proteomes" id="UP000184052">
    <property type="component" value="Unassembled WGS sequence"/>
</dbReference>